<evidence type="ECO:0000259" key="6">
    <source>
        <dbReference type="PROSITE" id="PS51078"/>
    </source>
</evidence>
<keyword evidence="3" id="KW-0804">Transcription</keyword>
<comment type="caution">
    <text evidence="7">The sequence shown here is derived from an EMBL/GenBank/DDBJ whole genome shotgun (WGS) entry which is preliminary data.</text>
</comment>
<dbReference type="EMBL" id="JAQQDH010000016">
    <property type="protein sequence ID" value="MFM0448106.1"/>
    <property type="molecule type" value="Genomic_DNA"/>
</dbReference>
<dbReference type="InterPro" id="IPR029016">
    <property type="entry name" value="GAF-like_dom_sf"/>
</dbReference>
<dbReference type="Pfam" id="PF09339">
    <property type="entry name" value="HTH_IclR"/>
    <property type="match status" value="1"/>
</dbReference>
<evidence type="ECO:0000259" key="5">
    <source>
        <dbReference type="PROSITE" id="PS51077"/>
    </source>
</evidence>
<protein>
    <submittedName>
        <fullName evidence="7">IclR family transcriptional regulator</fullName>
    </submittedName>
</protein>
<evidence type="ECO:0000256" key="4">
    <source>
        <dbReference type="SAM" id="MobiDB-lite"/>
    </source>
</evidence>
<dbReference type="PROSITE" id="PS51078">
    <property type="entry name" value="ICLR_ED"/>
    <property type="match status" value="1"/>
</dbReference>
<dbReference type="RefSeq" id="WP_408131458.1">
    <property type="nucleotide sequence ID" value="NZ_JAQQCN010000021.1"/>
</dbReference>
<feature type="domain" description="IclR-ED" evidence="6">
    <location>
        <begin position="126"/>
        <end position="313"/>
    </location>
</feature>
<dbReference type="InterPro" id="IPR036388">
    <property type="entry name" value="WH-like_DNA-bd_sf"/>
</dbReference>
<evidence type="ECO:0000256" key="1">
    <source>
        <dbReference type="ARBA" id="ARBA00023015"/>
    </source>
</evidence>
<accession>A0ABW9CAP3</accession>
<evidence type="ECO:0000313" key="7">
    <source>
        <dbReference type="EMBL" id="MFM0448106.1"/>
    </source>
</evidence>
<dbReference type="SMART" id="SM00346">
    <property type="entry name" value="HTH_ICLR"/>
    <property type="match status" value="1"/>
</dbReference>
<dbReference type="InterPro" id="IPR005471">
    <property type="entry name" value="Tscrpt_reg_IclR_N"/>
</dbReference>
<dbReference type="Proteomes" id="UP001629288">
    <property type="component" value="Unassembled WGS sequence"/>
</dbReference>
<organism evidence="7 8">
    <name type="scientific">Paraburkholderia strydomiana</name>
    <dbReference type="NCBI Taxonomy" id="1245417"/>
    <lineage>
        <taxon>Bacteria</taxon>
        <taxon>Pseudomonadati</taxon>
        <taxon>Pseudomonadota</taxon>
        <taxon>Betaproteobacteria</taxon>
        <taxon>Burkholderiales</taxon>
        <taxon>Burkholderiaceae</taxon>
        <taxon>Paraburkholderia</taxon>
    </lineage>
</organism>
<sequence>MNKAMPNHAESAAEAELAPHADHDASSATPHTAPAAKAPRAAPQPAVVNGIALPSTLLDITPQQAGTQTLLRGLAILEAAAAGVRDLRTFGAALGTTRSTTHRLVSSLVQARYLRQVQGGYLLGPKLIELGTIALEQMPLTAVARPHLESLAEQTLDTIHLGVRDGDDVLYIDKIPGTRGLEMRSRVGHRMPLASTGIGKAMMLDLTPEHWQSLFDASRRALASVTFKPDNRPDAQTFMQRMTNYAAGGYTFDLEENEASIRCVAAPVRDASGAIVAALSVASTIPYMSLERMDELIPVVQREARAISEELGWRAPQPTTRRIKR</sequence>
<dbReference type="PROSITE" id="PS51077">
    <property type="entry name" value="HTH_ICLR"/>
    <property type="match status" value="1"/>
</dbReference>
<evidence type="ECO:0000256" key="3">
    <source>
        <dbReference type="ARBA" id="ARBA00023163"/>
    </source>
</evidence>
<reference evidence="7 8" key="1">
    <citation type="journal article" date="2024" name="Chem. Sci.">
        <title>Discovery of megapolipeptins by genome mining of a Burkholderiales bacteria collection.</title>
        <authorList>
            <person name="Paulo B.S."/>
            <person name="Recchia M.J.J."/>
            <person name="Lee S."/>
            <person name="Fergusson C.H."/>
            <person name="Romanowski S.B."/>
            <person name="Hernandez A."/>
            <person name="Krull N."/>
            <person name="Liu D.Y."/>
            <person name="Cavanagh H."/>
            <person name="Bos A."/>
            <person name="Gray C.A."/>
            <person name="Murphy B.T."/>
            <person name="Linington R.G."/>
            <person name="Eustaquio A.S."/>
        </authorList>
    </citation>
    <scope>NUCLEOTIDE SEQUENCE [LARGE SCALE GENOMIC DNA]</scope>
    <source>
        <strain evidence="7 8">RL17-379-BIB-C</strain>
    </source>
</reference>
<feature type="domain" description="HTH iclR-type" evidence="5">
    <location>
        <begin position="67"/>
        <end position="125"/>
    </location>
</feature>
<dbReference type="Pfam" id="PF01614">
    <property type="entry name" value="IclR_C"/>
    <property type="match status" value="1"/>
</dbReference>
<dbReference type="PANTHER" id="PTHR30136">
    <property type="entry name" value="HELIX-TURN-HELIX TRANSCRIPTIONAL REGULATOR, ICLR FAMILY"/>
    <property type="match status" value="1"/>
</dbReference>
<keyword evidence="8" id="KW-1185">Reference proteome</keyword>
<evidence type="ECO:0000256" key="2">
    <source>
        <dbReference type="ARBA" id="ARBA00023125"/>
    </source>
</evidence>
<keyword evidence="1" id="KW-0805">Transcription regulation</keyword>
<proteinExistence type="predicted"/>
<dbReference type="SUPFAM" id="SSF46785">
    <property type="entry name" value="Winged helix' DNA-binding domain"/>
    <property type="match status" value="1"/>
</dbReference>
<dbReference type="InterPro" id="IPR036390">
    <property type="entry name" value="WH_DNA-bd_sf"/>
</dbReference>
<dbReference type="Gene3D" id="1.10.10.10">
    <property type="entry name" value="Winged helix-like DNA-binding domain superfamily/Winged helix DNA-binding domain"/>
    <property type="match status" value="1"/>
</dbReference>
<name>A0ABW9CAP3_9BURK</name>
<dbReference type="Gene3D" id="3.30.450.40">
    <property type="match status" value="1"/>
</dbReference>
<dbReference type="InterPro" id="IPR050707">
    <property type="entry name" value="HTH_MetabolicPath_Reg"/>
</dbReference>
<dbReference type="PANTHER" id="PTHR30136:SF35">
    <property type="entry name" value="HTH-TYPE TRANSCRIPTIONAL REGULATOR RV1719"/>
    <property type="match status" value="1"/>
</dbReference>
<dbReference type="SUPFAM" id="SSF55781">
    <property type="entry name" value="GAF domain-like"/>
    <property type="match status" value="1"/>
</dbReference>
<gene>
    <name evidence="7" type="ORF">PQR00_31315</name>
</gene>
<feature type="region of interest" description="Disordered" evidence="4">
    <location>
        <begin position="1"/>
        <end position="43"/>
    </location>
</feature>
<dbReference type="InterPro" id="IPR014757">
    <property type="entry name" value="Tscrpt_reg_IclR_C"/>
</dbReference>
<evidence type="ECO:0000313" key="8">
    <source>
        <dbReference type="Proteomes" id="UP001629288"/>
    </source>
</evidence>
<keyword evidence="2" id="KW-0238">DNA-binding</keyword>
<feature type="compositionally biased region" description="Low complexity" evidence="4">
    <location>
        <begin position="26"/>
        <end position="43"/>
    </location>
</feature>